<feature type="domain" description="Condensation" evidence="1">
    <location>
        <begin position="13"/>
        <end position="266"/>
    </location>
</feature>
<dbReference type="Pfam" id="PF13855">
    <property type="entry name" value="LRR_8"/>
    <property type="match status" value="1"/>
</dbReference>
<dbReference type="InterPro" id="IPR001611">
    <property type="entry name" value="Leu-rich_rpt"/>
</dbReference>
<dbReference type="SUPFAM" id="SSF52058">
    <property type="entry name" value="L domain-like"/>
    <property type="match status" value="1"/>
</dbReference>
<name>A0A814H5F7_9BILA</name>
<dbReference type="Gene3D" id="3.30.559.10">
    <property type="entry name" value="Chloramphenicol acetyltransferase-like domain"/>
    <property type="match status" value="1"/>
</dbReference>
<dbReference type="PANTHER" id="PTHR28037:SF1">
    <property type="entry name" value="ALCOHOL O-ACETYLTRANSFERASE 1-RELATED"/>
    <property type="match status" value="1"/>
</dbReference>
<dbReference type="Gene3D" id="3.80.10.10">
    <property type="entry name" value="Ribonuclease Inhibitor"/>
    <property type="match status" value="1"/>
</dbReference>
<dbReference type="SUPFAM" id="SSF52777">
    <property type="entry name" value="CoA-dependent acyltransferases"/>
    <property type="match status" value="1"/>
</dbReference>
<dbReference type="EMBL" id="CAJNOC010003978">
    <property type="protein sequence ID" value="CAF1005169.1"/>
    <property type="molecule type" value="Genomic_DNA"/>
</dbReference>
<accession>A0A814H5F7</accession>
<dbReference type="GO" id="GO:0003824">
    <property type="term" value="F:catalytic activity"/>
    <property type="evidence" value="ECO:0007669"/>
    <property type="project" value="InterPro"/>
</dbReference>
<proteinExistence type="predicted"/>
<dbReference type="Pfam" id="PF00668">
    <property type="entry name" value="Condensation"/>
    <property type="match status" value="1"/>
</dbReference>
<comment type="caution">
    <text evidence="2">The sequence shown here is derived from an EMBL/GenBank/DDBJ whole genome shotgun (WGS) entry which is preliminary data.</text>
</comment>
<dbReference type="Gene3D" id="3.30.559.30">
    <property type="entry name" value="Nonribosomal peptide synthetase, condensation domain"/>
    <property type="match status" value="1"/>
</dbReference>
<dbReference type="InterPro" id="IPR032675">
    <property type="entry name" value="LRR_dom_sf"/>
</dbReference>
<dbReference type="AlphaFoldDB" id="A0A814H5F7"/>
<evidence type="ECO:0000313" key="2">
    <source>
        <dbReference type="EMBL" id="CAF1005169.1"/>
    </source>
</evidence>
<dbReference type="InterPro" id="IPR023213">
    <property type="entry name" value="CAT-like_dom_sf"/>
</dbReference>
<dbReference type="InterPro" id="IPR001242">
    <property type="entry name" value="Condensation_dom"/>
</dbReference>
<reference evidence="2" key="1">
    <citation type="submission" date="2021-02" db="EMBL/GenBank/DDBJ databases">
        <authorList>
            <person name="Nowell W R."/>
        </authorList>
    </citation>
    <scope>NUCLEOTIDE SEQUENCE</scope>
    <source>
        <strain evidence="2">Ploen Becks lab</strain>
    </source>
</reference>
<keyword evidence="3" id="KW-1185">Reference proteome</keyword>
<evidence type="ECO:0000259" key="1">
    <source>
        <dbReference type="Pfam" id="PF00668"/>
    </source>
</evidence>
<organism evidence="2 3">
    <name type="scientific">Brachionus calyciflorus</name>
    <dbReference type="NCBI Taxonomy" id="104777"/>
    <lineage>
        <taxon>Eukaryota</taxon>
        <taxon>Metazoa</taxon>
        <taxon>Spiralia</taxon>
        <taxon>Gnathifera</taxon>
        <taxon>Rotifera</taxon>
        <taxon>Eurotatoria</taxon>
        <taxon>Monogononta</taxon>
        <taxon>Pseudotrocha</taxon>
        <taxon>Ploima</taxon>
        <taxon>Brachionidae</taxon>
        <taxon>Brachionus</taxon>
    </lineage>
</organism>
<dbReference type="PANTHER" id="PTHR28037">
    <property type="entry name" value="ALCOHOL O-ACETYLTRANSFERASE 1-RELATED"/>
    <property type="match status" value="1"/>
</dbReference>
<dbReference type="InterPro" id="IPR052058">
    <property type="entry name" value="Alcohol_O-acetyltransferase"/>
</dbReference>
<protein>
    <recommendedName>
        <fullName evidence="1">Condensation domain-containing protein</fullName>
    </recommendedName>
</protein>
<evidence type="ECO:0000313" key="3">
    <source>
        <dbReference type="Proteomes" id="UP000663879"/>
    </source>
</evidence>
<dbReference type="Proteomes" id="UP000663879">
    <property type="component" value="Unassembled WGS sequence"/>
</dbReference>
<gene>
    <name evidence="2" type="ORF">OXX778_LOCUS16614</name>
</gene>
<sequence length="766" mass="90450">MKLIPLLRKLYHFENMEYYESMNCLIEFEMVKHVDAQMVNKFLVESFILCKQKYPYLRMKFTQNGQFILEQNKHEFNQVDMEFYELTNQESLDEKETMERFNKFGSRGANLEQTVFNAVLYSFENKHFQLFISLNHACCDGLGACAFYKDLFNYFDQLLNGIDAGQIQVKSRKFLDPFKLSECEYSYDLEDLEKEEHFENKYQKYVKDLQLSSICDDNKRRRMLDYSRYCVCLRLSEQETENLILNCKMNKATIQGVLSVAVMLSLLNESREREREREDEVVNESEEEFKVLNGAAINMRYACGQKVTNEDQMLVTGMLYWLSEFSQDENLWSIARESTKKVHQMKNDKEGLKFRIKLNNQIEKNFENCVVNQSSFGRVSLNEENIQNLKFKNMRFFNTTYDKVFDSNFVAVFAYTFLNSVTNCPSKCQWVNKDIQFLHRIYCLDNNGNKFNKQQIEQCYSEHFLPTKTFSLENFQFKIFQSPPLFTFLRPEITNLIINISNLEQLPYLRNLTNLISISLIKNKFTQIGWDAFPDSVEYLDLSQNGIKLIGKSLNRLTRLVAINLSNNELKSIIMQFNSSFLYIINLSRNLLEKNNVLNFTTNKTNSKLELNLDQNRLEAIPKITGKLDRFHKINFGLQHSNLFYTKSSLNFNSKRSTIKYVDIFTIHADNLKAKRNTGMELICFVNGNYIKIGQINFTGPDDDLRKSKLFKDLVKQYINRLDYERARENVKLWNNNLTAANDFLKQIYAHKSIPKYIKEECKSYL</sequence>
<dbReference type="OrthoDB" id="10042838at2759"/>